<dbReference type="SUPFAM" id="SSF52540">
    <property type="entry name" value="P-loop containing nucleoside triphosphate hydrolases"/>
    <property type="match status" value="1"/>
</dbReference>
<feature type="compositionally biased region" description="Polar residues" evidence="4">
    <location>
        <begin position="330"/>
        <end position="347"/>
    </location>
</feature>
<dbReference type="Pfam" id="PF00791">
    <property type="entry name" value="ZU5"/>
    <property type="match status" value="1"/>
</dbReference>
<comment type="caution">
    <text evidence="6">The sequence shown here is derived from an EMBL/GenBank/DDBJ whole genome shotgun (WGS) entry which is preliminary data.</text>
</comment>
<feature type="repeat" description="TPR" evidence="3">
    <location>
        <begin position="692"/>
        <end position="725"/>
    </location>
</feature>
<keyword evidence="1" id="KW-0677">Repeat</keyword>
<dbReference type="Pfam" id="PF13176">
    <property type="entry name" value="TPR_7"/>
    <property type="match status" value="1"/>
</dbReference>
<dbReference type="EMBL" id="CALNXI010000830">
    <property type="protein sequence ID" value="CAH3142075.1"/>
    <property type="molecule type" value="Genomic_DNA"/>
</dbReference>
<dbReference type="Gene3D" id="1.25.40.10">
    <property type="entry name" value="Tetratricopeptide repeat domain"/>
    <property type="match status" value="2"/>
</dbReference>
<dbReference type="SMART" id="SM00028">
    <property type="entry name" value="TPR"/>
    <property type="match status" value="5"/>
</dbReference>
<dbReference type="PANTHER" id="PTHR45641:SF1">
    <property type="entry name" value="AAA+ ATPASE DOMAIN-CONTAINING PROTEIN"/>
    <property type="match status" value="1"/>
</dbReference>
<evidence type="ECO:0000256" key="2">
    <source>
        <dbReference type="ARBA" id="ARBA00022803"/>
    </source>
</evidence>
<feature type="repeat" description="TPR" evidence="3">
    <location>
        <begin position="649"/>
        <end position="682"/>
    </location>
</feature>
<reference evidence="6 7" key="1">
    <citation type="submission" date="2022-05" db="EMBL/GenBank/DDBJ databases">
        <authorList>
            <consortium name="Genoscope - CEA"/>
            <person name="William W."/>
        </authorList>
    </citation>
    <scope>NUCLEOTIDE SEQUENCE [LARGE SCALE GENOMIC DNA]</scope>
</reference>
<feature type="compositionally biased region" description="Basic and acidic residues" evidence="4">
    <location>
        <begin position="348"/>
        <end position="360"/>
    </location>
</feature>
<name>A0ABN8PEA7_9CNID</name>
<proteinExistence type="predicted"/>
<dbReference type="InterPro" id="IPR000906">
    <property type="entry name" value="ZU5_dom"/>
</dbReference>
<keyword evidence="7" id="KW-1185">Reference proteome</keyword>
<dbReference type="InterPro" id="IPR002182">
    <property type="entry name" value="NB-ARC"/>
</dbReference>
<evidence type="ECO:0000256" key="1">
    <source>
        <dbReference type="ARBA" id="ARBA00022737"/>
    </source>
</evidence>
<accession>A0ABN8PEA7</accession>
<evidence type="ECO:0000259" key="5">
    <source>
        <dbReference type="SMART" id="SM00218"/>
    </source>
</evidence>
<dbReference type="PRINTS" id="PR00364">
    <property type="entry name" value="DISEASERSIST"/>
</dbReference>
<feature type="region of interest" description="Disordered" evidence="4">
    <location>
        <begin position="1065"/>
        <end position="1092"/>
    </location>
</feature>
<gene>
    <name evidence="6" type="ORF">PEVE_00042408</name>
</gene>
<dbReference type="PANTHER" id="PTHR45641">
    <property type="entry name" value="TETRATRICOPEPTIDE REPEAT PROTEIN (AFU_ORTHOLOGUE AFUA_6G03870)"/>
    <property type="match status" value="1"/>
</dbReference>
<dbReference type="PROSITE" id="PS50005">
    <property type="entry name" value="TPR"/>
    <property type="match status" value="2"/>
</dbReference>
<feature type="region of interest" description="Disordered" evidence="4">
    <location>
        <begin position="326"/>
        <end position="362"/>
    </location>
</feature>
<keyword evidence="2 3" id="KW-0802">TPR repeat</keyword>
<dbReference type="Gene3D" id="2.60.220.30">
    <property type="match status" value="2"/>
</dbReference>
<dbReference type="SUPFAM" id="SSF48452">
    <property type="entry name" value="TPR-like"/>
    <property type="match status" value="1"/>
</dbReference>
<dbReference type="InterPro" id="IPR019734">
    <property type="entry name" value="TPR_rpt"/>
</dbReference>
<dbReference type="Pfam" id="PF00931">
    <property type="entry name" value="NB-ARC"/>
    <property type="match status" value="1"/>
</dbReference>
<dbReference type="Gene3D" id="3.40.50.300">
    <property type="entry name" value="P-loop containing nucleotide triphosphate hydrolases"/>
    <property type="match status" value="1"/>
</dbReference>
<dbReference type="InterPro" id="IPR027417">
    <property type="entry name" value="P-loop_NTPase"/>
</dbReference>
<protein>
    <recommendedName>
        <fullName evidence="5">ZU5 domain-containing protein</fullName>
    </recommendedName>
</protein>
<feature type="domain" description="ZU5" evidence="5">
    <location>
        <begin position="1098"/>
        <end position="1201"/>
    </location>
</feature>
<evidence type="ECO:0000256" key="4">
    <source>
        <dbReference type="SAM" id="MobiDB-lite"/>
    </source>
</evidence>
<dbReference type="InterPro" id="IPR011990">
    <property type="entry name" value="TPR-like_helical_dom_sf"/>
</dbReference>
<evidence type="ECO:0000313" key="7">
    <source>
        <dbReference type="Proteomes" id="UP001159427"/>
    </source>
</evidence>
<evidence type="ECO:0000313" key="6">
    <source>
        <dbReference type="EMBL" id="CAH3142075.1"/>
    </source>
</evidence>
<feature type="compositionally biased region" description="Acidic residues" evidence="4">
    <location>
        <begin position="1068"/>
        <end position="1092"/>
    </location>
</feature>
<dbReference type="Pfam" id="PF13424">
    <property type="entry name" value="TPR_12"/>
    <property type="match status" value="2"/>
</dbReference>
<organism evidence="6 7">
    <name type="scientific">Porites evermanni</name>
    <dbReference type="NCBI Taxonomy" id="104178"/>
    <lineage>
        <taxon>Eukaryota</taxon>
        <taxon>Metazoa</taxon>
        <taxon>Cnidaria</taxon>
        <taxon>Anthozoa</taxon>
        <taxon>Hexacorallia</taxon>
        <taxon>Scleractinia</taxon>
        <taxon>Fungiina</taxon>
        <taxon>Poritidae</taxon>
        <taxon>Porites</taxon>
    </lineage>
</organism>
<evidence type="ECO:0000256" key="3">
    <source>
        <dbReference type="PROSITE-ProRule" id="PRU00339"/>
    </source>
</evidence>
<dbReference type="SMART" id="SM00218">
    <property type="entry name" value="ZU5"/>
    <property type="match status" value="1"/>
</dbReference>
<dbReference type="Proteomes" id="UP001159427">
    <property type="component" value="Unassembled WGS sequence"/>
</dbReference>
<sequence>MASSVAESLPDLNQLFRDISLKFYPAESEDVVQYLKRIYGEQFKSLGNQDLLSCLDRLYEFGYVSSSNLTLLGEFVASKSINQNVINKRIENFKASRPSEIKTDIELQGRRTEIQEIMKSLDSKQNAVVNLYGATGIGKTTLAKKIYAKWMGKKHVFDLRENKDMGEVYVNIMGTLKLSVPERVLPMVYVVGRIRKYIENESDGQPVLFLLDNVEQLTERKGNEGKNLRIQFIQFLNELSGYEYKKGSLNMLLTSRFAIKVKETVTDYELQPLENFFSEKILLPGKTSSVNTWQREKLLGICKGVPLLLKGTAAILRQRRKSPNDLIRVTETSSQKETQTPSNPNLTENKEEKPLDFKEEGVDESQMSVIREMFNTLPSDSLRMSAVSLSLFHAPFPATTAAKVLGMRIPEAIAQLEGLTTSEIIQHVLDGEDKQMMYDIHPLLKKYAESIANEAKFCESYTKAEKRFYEHFLSEMKRIAGFIESDYVKAFFEFERDRQNYEFTIDSTLLPEYFSVPGGYQEKALVVSLFNAMLTGDKQSKLFHSWAEVCRDDGNLGSLFRAQLRCWEARLVSETQGPLDGFEVLQKASLSLEQVQDQSCKYFEQTKRLFLYVEGEICYQNRDYKKAIKCLESSLDLVEHPSKPDTNLARCYNALGNCYYGVNNVEKALEFYTEALKVREQLSGSEYHYDMPVYKNQIGTVYEAKGEYEEAVKWYKEALRLLEDLKISGYEDEALFCRNLANVLMRQEKYHKAVEPAEKAYNIRQKRLGTHPDTVRSIFQLGVLQANLRAYHKALDHFLTAWKMEKSLVAGNHSEVWRLIIKGVFDMYDVLKIKEVDKEKFRQEALEFCQHFWKGELMSSHFSFTAFNKGIIDCILDLLSDMEEESDLRDEYKNLALWFDEGMQKEEDDVINPLTKQGGVRARGRDLMPETIPPVGLLIVQSDPGVGTFDFARQKPGTNSEVVAKSVPRGFLKVTLLEKGVKFSFVLIAIIRQSSKQIMSILRKFLSSKKDEIEVEAEDDVVEASVLATPQVDSQEKTGEGSEVLAKTVDEEGLKAESQITIQGRTEEEFEHETESEGDLESEGMMEEEPEDDVKNIRSVIFRGEVTSEGTNWAVKEGGVHLMFPPDAVSELTPIMVQRWKYSHRSPPLHEYEAITSNVIELCPMVGQGLKFNTKVKLSLSHSTTSLWGYELVIKRLIDKETNKWEEMDGTTDVRYHQENEDDYPFHMEIPDFFFPIAQADITECSAYAVVCRLKASPTYTITSKGGSFSHPDYPGVTVTIPENAVAPTEKFPVELKVQEVSNEEFEGESIIIGPVLRITRAVQFLRLVTIQLPISLRGQEVFNPDPTVYRVRVLFLKTEDEMKKWIEITGDLPEPPSFDGKFVRFQVDRFCRYSYFLDGLQENSSAERLGITSFLSRFIWNQPKPAIFVAYFCRDFPDILYLICCPPHLKRKVMDELEDKGITPYDGASKKNMIPGEDKAFVSVSEGIRPYKKKDIGQVFLK</sequence>